<keyword evidence="1" id="KW-0812">Transmembrane</keyword>
<dbReference type="Pfam" id="PF14808">
    <property type="entry name" value="TMEM164"/>
    <property type="match status" value="1"/>
</dbReference>
<feature type="transmembrane region" description="Helical" evidence="1">
    <location>
        <begin position="73"/>
        <end position="94"/>
    </location>
</feature>
<feature type="transmembrane region" description="Helical" evidence="1">
    <location>
        <begin position="106"/>
        <end position="126"/>
    </location>
</feature>
<dbReference type="InterPro" id="IPR026508">
    <property type="entry name" value="TMEM164"/>
</dbReference>
<name>A0A915EC16_9BILA</name>
<evidence type="ECO:0000256" key="1">
    <source>
        <dbReference type="SAM" id="Phobius"/>
    </source>
</evidence>
<dbReference type="Proteomes" id="UP000887574">
    <property type="component" value="Unplaced"/>
</dbReference>
<evidence type="ECO:0000313" key="3">
    <source>
        <dbReference type="WBParaSite" id="jg37"/>
    </source>
</evidence>
<reference evidence="3" key="1">
    <citation type="submission" date="2022-11" db="UniProtKB">
        <authorList>
            <consortium name="WormBaseParasite"/>
        </authorList>
    </citation>
    <scope>IDENTIFICATION</scope>
</reference>
<accession>A0A915EC16</accession>
<dbReference type="PANTHER" id="PTHR20948:SF2">
    <property type="entry name" value="TRANSMEMBRANE PROTEIN 164"/>
    <property type="match status" value="1"/>
</dbReference>
<sequence length="268" mass="30244">MALGLLGGVLSDIALSGVNFSLAGNGGPECIDYIPPWQRWLETLIFSSVSFYGIYCSIGNLEFGSTTPQPKLTLIFFLNPCHLSTVLQLILLKIPQENHGPWAVQLFRFHLYTVPGALMALAFPILNTRLMIGEMFIYFVQHILIVSVPFYLMSIKDTYSPESLTNYSWPMFSASLLVLYHFLFLQTVSLLTQVNLNCIMCPAVSDPFRGRFYRILAVGHQSLLAVPLLTKLYSFAYLYLTAMFQVEVEQKHSRKNVISHAFVFVHVG</sequence>
<dbReference type="AlphaFoldDB" id="A0A915EC16"/>
<dbReference type="WBParaSite" id="jg37">
    <property type="protein sequence ID" value="jg37"/>
    <property type="gene ID" value="jg37"/>
</dbReference>
<dbReference type="PANTHER" id="PTHR20948">
    <property type="entry name" value="TRANSMEMBRANE PROTEIN 164"/>
    <property type="match status" value="1"/>
</dbReference>
<evidence type="ECO:0000313" key="2">
    <source>
        <dbReference type="Proteomes" id="UP000887574"/>
    </source>
</evidence>
<protein>
    <submittedName>
        <fullName evidence="3">Transmembrane protein 164</fullName>
    </submittedName>
</protein>
<keyword evidence="1" id="KW-0472">Membrane</keyword>
<keyword evidence="1" id="KW-1133">Transmembrane helix</keyword>
<keyword evidence="2" id="KW-1185">Reference proteome</keyword>
<feature type="transmembrane region" description="Helical" evidence="1">
    <location>
        <begin position="40"/>
        <end position="61"/>
    </location>
</feature>
<feature type="transmembrane region" description="Helical" evidence="1">
    <location>
        <begin position="167"/>
        <end position="191"/>
    </location>
</feature>
<organism evidence="2 3">
    <name type="scientific">Ditylenchus dipsaci</name>
    <dbReference type="NCBI Taxonomy" id="166011"/>
    <lineage>
        <taxon>Eukaryota</taxon>
        <taxon>Metazoa</taxon>
        <taxon>Ecdysozoa</taxon>
        <taxon>Nematoda</taxon>
        <taxon>Chromadorea</taxon>
        <taxon>Rhabditida</taxon>
        <taxon>Tylenchina</taxon>
        <taxon>Tylenchomorpha</taxon>
        <taxon>Sphaerularioidea</taxon>
        <taxon>Anguinidae</taxon>
        <taxon>Anguininae</taxon>
        <taxon>Ditylenchus</taxon>
    </lineage>
</organism>
<proteinExistence type="predicted"/>
<feature type="transmembrane region" description="Helical" evidence="1">
    <location>
        <begin position="135"/>
        <end position="155"/>
    </location>
</feature>